<dbReference type="AlphaFoldDB" id="A0A2J6T634"/>
<feature type="repeat" description="ANK" evidence="3">
    <location>
        <begin position="5"/>
        <end position="37"/>
    </location>
</feature>
<evidence type="ECO:0000313" key="5">
    <source>
        <dbReference type="Proteomes" id="UP000235371"/>
    </source>
</evidence>
<gene>
    <name evidence="4" type="ORF">K444DRAFT_614195</name>
</gene>
<keyword evidence="2 3" id="KW-0040">ANK repeat</keyword>
<dbReference type="PROSITE" id="PS50297">
    <property type="entry name" value="ANK_REP_REGION"/>
    <property type="match status" value="2"/>
</dbReference>
<dbReference type="SUPFAM" id="SSF48403">
    <property type="entry name" value="Ankyrin repeat"/>
    <property type="match status" value="1"/>
</dbReference>
<proteinExistence type="predicted"/>
<dbReference type="Proteomes" id="UP000235371">
    <property type="component" value="Unassembled WGS sequence"/>
</dbReference>
<dbReference type="STRING" id="1095630.A0A2J6T634"/>
<dbReference type="Pfam" id="PF12796">
    <property type="entry name" value="Ank_2"/>
    <property type="match status" value="1"/>
</dbReference>
<dbReference type="OrthoDB" id="20872at2759"/>
<organism evidence="4 5">
    <name type="scientific">Hyaloscypha bicolor E</name>
    <dbReference type="NCBI Taxonomy" id="1095630"/>
    <lineage>
        <taxon>Eukaryota</taxon>
        <taxon>Fungi</taxon>
        <taxon>Dikarya</taxon>
        <taxon>Ascomycota</taxon>
        <taxon>Pezizomycotina</taxon>
        <taxon>Leotiomycetes</taxon>
        <taxon>Helotiales</taxon>
        <taxon>Hyaloscyphaceae</taxon>
        <taxon>Hyaloscypha</taxon>
        <taxon>Hyaloscypha bicolor</taxon>
    </lineage>
</organism>
<dbReference type="EMBL" id="KZ613822">
    <property type="protein sequence ID" value="PMD58413.1"/>
    <property type="molecule type" value="Genomic_DNA"/>
</dbReference>
<evidence type="ECO:0000313" key="4">
    <source>
        <dbReference type="EMBL" id="PMD58413.1"/>
    </source>
</evidence>
<evidence type="ECO:0000256" key="3">
    <source>
        <dbReference type="PROSITE-ProRule" id="PRU00023"/>
    </source>
</evidence>
<evidence type="ECO:0000256" key="1">
    <source>
        <dbReference type="ARBA" id="ARBA00022737"/>
    </source>
</evidence>
<reference evidence="4 5" key="1">
    <citation type="submission" date="2016-04" db="EMBL/GenBank/DDBJ databases">
        <title>A degradative enzymes factory behind the ericoid mycorrhizal symbiosis.</title>
        <authorList>
            <consortium name="DOE Joint Genome Institute"/>
            <person name="Martino E."/>
            <person name="Morin E."/>
            <person name="Grelet G."/>
            <person name="Kuo A."/>
            <person name="Kohler A."/>
            <person name="Daghino S."/>
            <person name="Barry K."/>
            <person name="Choi C."/>
            <person name="Cichocki N."/>
            <person name="Clum A."/>
            <person name="Copeland A."/>
            <person name="Hainaut M."/>
            <person name="Haridas S."/>
            <person name="Labutti K."/>
            <person name="Lindquist E."/>
            <person name="Lipzen A."/>
            <person name="Khouja H.-R."/>
            <person name="Murat C."/>
            <person name="Ohm R."/>
            <person name="Olson A."/>
            <person name="Spatafora J."/>
            <person name="Veneault-Fourrey C."/>
            <person name="Henrissat B."/>
            <person name="Grigoriev I."/>
            <person name="Martin F."/>
            <person name="Perotto S."/>
        </authorList>
    </citation>
    <scope>NUCLEOTIDE SEQUENCE [LARGE SCALE GENOMIC DNA]</scope>
    <source>
        <strain evidence="4 5">E</strain>
    </source>
</reference>
<dbReference type="InterPro" id="IPR002110">
    <property type="entry name" value="Ankyrin_rpt"/>
</dbReference>
<accession>A0A2J6T634</accession>
<keyword evidence="1" id="KW-0677">Repeat</keyword>
<keyword evidence="5" id="KW-1185">Reference proteome</keyword>
<name>A0A2J6T634_9HELO</name>
<feature type="repeat" description="ANK" evidence="3">
    <location>
        <begin position="38"/>
        <end position="58"/>
    </location>
</feature>
<sequence length="64" mass="6849">MPPNCGNTPLHQSVLSGHVSVMNVLLAHGAHPDAVDDSGRTALHLACEKGQEQIVRLLNLFQPL</sequence>
<dbReference type="PANTHER" id="PTHR24198:SF185">
    <property type="entry name" value="ANKYRIN-3"/>
    <property type="match status" value="1"/>
</dbReference>
<dbReference type="InParanoid" id="A0A2J6T634"/>
<dbReference type="PANTHER" id="PTHR24198">
    <property type="entry name" value="ANKYRIN REPEAT AND PROTEIN KINASE DOMAIN-CONTAINING PROTEIN"/>
    <property type="match status" value="1"/>
</dbReference>
<dbReference type="RefSeq" id="XP_024735317.1">
    <property type="nucleotide sequence ID" value="XM_024880495.1"/>
</dbReference>
<dbReference type="GeneID" id="36588572"/>
<dbReference type="SMART" id="SM00248">
    <property type="entry name" value="ANK"/>
    <property type="match status" value="2"/>
</dbReference>
<protein>
    <submittedName>
        <fullName evidence="4">Ankyrin</fullName>
    </submittedName>
</protein>
<dbReference type="InterPro" id="IPR036770">
    <property type="entry name" value="Ankyrin_rpt-contain_sf"/>
</dbReference>
<dbReference type="Gene3D" id="1.25.40.20">
    <property type="entry name" value="Ankyrin repeat-containing domain"/>
    <property type="match status" value="1"/>
</dbReference>
<dbReference type="PROSITE" id="PS50088">
    <property type="entry name" value="ANK_REPEAT"/>
    <property type="match status" value="2"/>
</dbReference>
<evidence type="ECO:0000256" key="2">
    <source>
        <dbReference type="ARBA" id="ARBA00023043"/>
    </source>
</evidence>
<dbReference type="GO" id="GO:0005737">
    <property type="term" value="C:cytoplasm"/>
    <property type="evidence" value="ECO:0007669"/>
    <property type="project" value="TreeGrafter"/>
</dbReference>